<dbReference type="PANTHER" id="PTHR43643:SF6">
    <property type="entry name" value="HISTIDINOL-PHOSPHATE AMINOTRANSFERASE"/>
    <property type="match status" value="1"/>
</dbReference>
<dbReference type="GO" id="GO:0030170">
    <property type="term" value="F:pyridoxal phosphate binding"/>
    <property type="evidence" value="ECO:0007669"/>
    <property type="project" value="InterPro"/>
</dbReference>
<protein>
    <recommendedName>
        <fullName evidence="11">Histidinol-phosphate aminotransferase</fullName>
        <ecNumber evidence="11">2.6.1.9</ecNumber>
    </recommendedName>
    <alternativeName>
        <fullName evidence="11">Imidazole acetol-phosphate transaminase</fullName>
    </alternativeName>
</protein>
<comment type="pathway">
    <text evidence="2 11">Amino-acid biosynthesis; L-histidine biosynthesis; L-histidine from 5-phospho-alpha-D-ribose 1-diphosphate: step 7/9.</text>
</comment>
<keyword evidence="7 11" id="KW-0808">Transferase</keyword>
<dbReference type="Gene3D" id="3.90.1150.10">
    <property type="entry name" value="Aspartate Aminotransferase, domain 1"/>
    <property type="match status" value="1"/>
</dbReference>
<dbReference type="Proteomes" id="UP000226525">
    <property type="component" value="Unassembled WGS sequence"/>
</dbReference>
<evidence type="ECO:0000256" key="7">
    <source>
        <dbReference type="ARBA" id="ARBA00022679"/>
    </source>
</evidence>
<evidence type="ECO:0000259" key="12">
    <source>
        <dbReference type="Pfam" id="PF00155"/>
    </source>
</evidence>
<dbReference type="PROSITE" id="PS00599">
    <property type="entry name" value="AA_TRANSFER_CLASS_2"/>
    <property type="match status" value="1"/>
</dbReference>
<evidence type="ECO:0000256" key="9">
    <source>
        <dbReference type="ARBA" id="ARBA00023102"/>
    </source>
</evidence>
<evidence type="ECO:0000256" key="1">
    <source>
        <dbReference type="ARBA" id="ARBA00001933"/>
    </source>
</evidence>
<dbReference type="InterPro" id="IPR005861">
    <property type="entry name" value="HisP_aminotrans"/>
</dbReference>
<comment type="caution">
    <text evidence="13">The sequence shown here is derived from an EMBL/GenBank/DDBJ whole genome shotgun (WGS) entry which is preliminary data.</text>
</comment>
<organism evidence="13 14">
    <name type="scientific">SAR324 cluster bacterium</name>
    <dbReference type="NCBI Taxonomy" id="2024889"/>
    <lineage>
        <taxon>Bacteria</taxon>
        <taxon>Deltaproteobacteria</taxon>
        <taxon>SAR324 cluster</taxon>
    </lineage>
</organism>
<name>A0A2D6YIE0_9DELT</name>
<comment type="subunit">
    <text evidence="4 11">Homodimer.</text>
</comment>
<evidence type="ECO:0000256" key="2">
    <source>
        <dbReference type="ARBA" id="ARBA00005011"/>
    </source>
</evidence>
<evidence type="ECO:0000256" key="11">
    <source>
        <dbReference type="HAMAP-Rule" id="MF_01023"/>
    </source>
</evidence>
<dbReference type="InterPro" id="IPR001917">
    <property type="entry name" value="Aminotrans_II_pyridoxalP_BS"/>
</dbReference>
<dbReference type="GO" id="GO:0004400">
    <property type="term" value="F:histidinol-phosphate transaminase activity"/>
    <property type="evidence" value="ECO:0007669"/>
    <property type="project" value="UniProtKB-UniRule"/>
</dbReference>
<evidence type="ECO:0000256" key="3">
    <source>
        <dbReference type="ARBA" id="ARBA00007970"/>
    </source>
</evidence>
<dbReference type="InterPro" id="IPR050106">
    <property type="entry name" value="HistidinolP_aminotransfase"/>
</dbReference>
<feature type="modified residue" description="N6-(pyridoxal phosphate)lysine" evidence="11">
    <location>
        <position position="229"/>
    </location>
</feature>
<dbReference type="InterPro" id="IPR004839">
    <property type="entry name" value="Aminotransferase_I/II_large"/>
</dbReference>
<evidence type="ECO:0000256" key="10">
    <source>
        <dbReference type="ARBA" id="ARBA00047481"/>
    </source>
</evidence>
<keyword evidence="8 11" id="KW-0663">Pyridoxal phosphate</keyword>
<dbReference type="NCBIfam" id="TIGR01141">
    <property type="entry name" value="hisC"/>
    <property type="match status" value="1"/>
</dbReference>
<dbReference type="PANTHER" id="PTHR43643">
    <property type="entry name" value="HISTIDINOL-PHOSPHATE AMINOTRANSFERASE 2"/>
    <property type="match status" value="1"/>
</dbReference>
<dbReference type="AlphaFoldDB" id="A0A2D6YIE0"/>
<dbReference type="HAMAP" id="MF_01023">
    <property type="entry name" value="HisC_aminotrans_2"/>
    <property type="match status" value="1"/>
</dbReference>
<dbReference type="GO" id="GO:0000105">
    <property type="term" value="P:L-histidine biosynthetic process"/>
    <property type="evidence" value="ECO:0007669"/>
    <property type="project" value="UniProtKB-UniRule"/>
</dbReference>
<comment type="similarity">
    <text evidence="3 11">Belongs to the class-II pyridoxal-phosphate-dependent aminotransferase family. Histidinol-phosphate aminotransferase subfamily.</text>
</comment>
<dbReference type="EC" id="2.6.1.9" evidence="11"/>
<comment type="catalytic activity">
    <reaction evidence="10 11">
        <text>L-histidinol phosphate + 2-oxoglutarate = 3-(imidazol-4-yl)-2-oxopropyl phosphate + L-glutamate</text>
        <dbReference type="Rhea" id="RHEA:23744"/>
        <dbReference type="ChEBI" id="CHEBI:16810"/>
        <dbReference type="ChEBI" id="CHEBI:29985"/>
        <dbReference type="ChEBI" id="CHEBI:57766"/>
        <dbReference type="ChEBI" id="CHEBI:57980"/>
        <dbReference type="EC" id="2.6.1.9"/>
    </reaction>
</comment>
<reference evidence="14" key="1">
    <citation type="submission" date="2017-09" db="EMBL/GenBank/DDBJ databases">
        <title>The Reconstruction of 2,631 Draft Metagenome-Assembled Genomes from the Global Oceans.</title>
        <authorList>
            <person name="Tully B.J."/>
            <person name="Graham E.D."/>
            <person name="Heidelberg J.F."/>
        </authorList>
    </citation>
    <scope>NUCLEOTIDE SEQUENCE [LARGE SCALE GENOMIC DNA]</scope>
</reference>
<dbReference type="Pfam" id="PF00155">
    <property type="entry name" value="Aminotran_1_2"/>
    <property type="match status" value="1"/>
</dbReference>
<dbReference type="Gene3D" id="3.40.640.10">
    <property type="entry name" value="Type I PLP-dependent aspartate aminotransferase-like (Major domain)"/>
    <property type="match status" value="1"/>
</dbReference>
<keyword evidence="6 11" id="KW-0028">Amino-acid biosynthesis</keyword>
<evidence type="ECO:0000256" key="6">
    <source>
        <dbReference type="ARBA" id="ARBA00022605"/>
    </source>
</evidence>
<dbReference type="EMBL" id="NZEX01000064">
    <property type="protein sequence ID" value="MAH62956.1"/>
    <property type="molecule type" value="Genomic_DNA"/>
</dbReference>
<evidence type="ECO:0000256" key="5">
    <source>
        <dbReference type="ARBA" id="ARBA00022576"/>
    </source>
</evidence>
<proteinExistence type="inferred from homology"/>
<dbReference type="InterPro" id="IPR015422">
    <property type="entry name" value="PyrdxlP-dep_Trfase_small"/>
</dbReference>
<feature type="domain" description="Aminotransferase class I/classII large" evidence="12">
    <location>
        <begin position="36"/>
        <end position="361"/>
    </location>
</feature>
<dbReference type="SUPFAM" id="SSF53383">
    <property type="entry name" value="PLP-dependent transferases"/>
    <property type="match status" value="1"/>
</dbReference>
<dbReference type="InterPro" id="IPR015424">
    <property type="entry name" value="PyrdxlP-dep_Trfase"/>
</dbReference>
<evidence type="ECO:0000256" key="8">
    <source>
        <dbReference type="ARBA" id="ARBA00022898"/>
    </source>
</evidence>
<keyword evidence="9 11" id="KW-0368">Histidine biosynthesis</keyword>
<sequence>MTTLEKILRPELMEIPPYNTGLGLNEVRSRYGITVVAKLSSNENPTGPAPQVLKRLSRASSELHLYPSSEAQLLRKSLAQRLDVSEKQIIFGNGSEELISIICRSAVNPGDQVVTLFPSFPLHEDYTKLMGGSVERLAINENLQIDLAKLMERAAQPAKLLIFANPMNPSGSWLNPEQLGQLFEAKHPETLLVLDEAYHEYAVHGDYASGLDLTKLIKGHWIVLRTFSKSWGLAGLRIGFGVCSSTELRQALDRTRTPFNVNHLAQIAAEAALDYEDYMLHSVQQTILQRKHLAKELRSRGYQVGESIGNFLFVNIDRSSVKFAEDLLKLGTIVKPWLQPSYDSFLRVSIGTPAENEKFLADLAQVESS</sequence>
<evidence type="ECO:0000313" key="13">
    <source>
        <dbReference type="EMBL" id="MAH62956.1"/>
    </source>
</evidence>
<dbReference type="InterPro" id="IPR015421">
    <property type="entry name" value="PyrdxlP-dep_Trfase_major"/>
</dbReference>
<dbReference type="UniPathway" id="UPA00031">
    <property type="reaction ID" value="UER00012"/>
</dbReference>
<evidence type="ECO:0000256" key="4">
    <source>
        <dbReference type="ARBA" id="ARBA00011738"/>
    </source>
</evidence>
<evidence type="ECO:0000313" key="14">
    <source>
        <dbReference type="Proteomes" id="UP000226525"/>
    </source>
</evidence>
<comment type="cofactor">
    <cofactor evidence="1 11">
        <name>pyridoxal 5'-phosphate</name>
        <dbReference type="ChEBI" id="CHEBI:597326"/>
    </cofactor>
</comment>
<accession>A0A2D6YIE0</accession>
<dbReference type="CDD" id="cd00609">
    <property type="entry name" value="AAT_like"/>
    <property type="match status" value="1"/>
</dbReference>
<keyword evidence="5 11" id="KW-0032">Aminotransferase</keyword>
<gene>
    <name evidence="11 13" type="primary">hisC</name>
    <name evidence="13" type="ORF">CMN54_05835</name>
</gene>